<organism evidence="1 2">
    <name type="scientific">Pseudanabaena cinerea FACHB-1277</name>
    <dbReference type="NCBI Taxonomy" id="2949581"/>
    <lineage>
        <taxon>Bacteria</taxon>
        <taxon>Bacillati</taxon>
        <taxon>Cyanobacteriota</taxon>
        <taxon>Cyanophyceae</taxon>
        <taxon>Pseudanabaenales</taxon>
        <taxon>Pseudanabaenaceae</taxon>
        <taxon>Pseudanabaena</taxon>
        <taxon>Pseudanabaena cinerea</taxon>
    </lineage>
</organism>
<reference evidence="1" key="1">
    <citation type="journal article" date="2015" name="ISME J.">
        <title>Draft Genome Sequence of Streptomyces incarnatus NRRL8089, which Produces the Nucleoside Antibiotic Sinefungin.</title>
        <authorList>
            <person name="Oshima K."/>
            <person name="Hattori M."/>
            <person name="Shimizu H."/>
            <person name="Fukuda K."/>
            <person name="Nemoto M."/>
            <person name="Inagaki K."/>
            <person name="Tamura T."/>
        </authorList>
    </citation>
    <scope>NUCLEOTIDE SEQUENCE</scope>
    <source>
        <strain evidence="1">FACHB-1277</strain>
    </source>
</reference>
<gene>
    <name evidence="1" type="ORF">H6F44_17625</name>
</gene>
<comment type="caution">
    <text evidence="1">The sequence shown here is derived from an EMBL/GenBank/DDBJ whole genome shotgun (WGS) entry which is preliminary data.</text>
</comment>
<evidence type="ECO:0000313" key="1">
    <source>
        <dbReference type="EMBL" id="MBD2151929.1"/>
    </source>
</evidence>
<dbReference type="Pfam" id="PF04255">
    <property type="entry name" value="DUF433"/>
    <property type="match status" value="1"/>
</dbReference>
<name>A0A926UVE8_9CYAN</name>
<sequence>MKLDRIIVNPKRMNGQPCIRNLRITVRRLMELLAIYSISIHF</sequence>
<dbReference type="Proteomes" id="UP000631421">
    <property type="component" value="Unassembled WGS sequence"/>
</dbReference>
<accession>A0A926UVE8</accession>
<protein>
    <submittedName>
        <fullName evidence="1">DUF433 domain-containing protein</fullName>
    </submittedName>
</protein>
<dbReference type="InterPro" id="IPR036388">
    <property type="entry name" value="WH-like_DNA-bd_sf"/>
</dbReference>
<keyword evidence="2" id="KW-1185">Reference proteome</keyword>
<dbReference type="EMBL" id="JACJPY010000072">
    <property type="protein sequence ID" value="MBD2151929.1"/>
    <property type="molecule type" value="Genomic_DNA"/>
</dbReference>
<reference evidence="1" key="2">
    <citation type="submission" date="2020-08" db="EMBL/GenBank/DDBJ databases">
        <authorList>
            <person name="Chen M."/>
            <person name="Teng W."/>
            <person name="Zhao L."/>
            <person name="Hu C."/>
            <person name="Zhou Y."/>
            <person name="Han B."/>
            <person name="Song L."/>
            <person name="Shu W."/>
        </authorList>
    </citation>
    <scope>NUCLEOTIDE SEQUENCE</scope>
    <source>
        <strain evidence="1">FACHB-1277</strain>
    </source>
</reference>
<dbReference type="InterPro" id="IPR007367">
    <property type="entry name" value="DUF433"/>
</dbReference>
<dbReference type="AlphaFoldDB" id="A0A926UVE8"/>
<dbReference type="SUPFAM" id="SSF46689">
    <property type="entry name" value="Homeodomain-like"/>
    <property type="match status" value="1"/>
</dbReference>
<dbReference type="InterPro" id="IPR009057">
    <property type="entry name" value="Homeodomain-like_sf"/>
</dbReference>
<dbReference type="Gene3D" id="1.10.10.10">
    <property type="entry name" value="Winged helix-like DNA-binding domain superfamily/Winged helix DNA-binding domain"/>
    <property type="match status" value="1"/>
</dbReference>
<evidence type="ECO:0000313" key="2">
    <source>
        <dbReference type="Proteomes" id="UP000631421"/>
    </source>
</evidence>
<proteinExistence type="predicted"/>